<feature type="transmembrane region" description="Helical" evidence="7">
    <location>
        <begin position="157"/>
        <end position="176"/>
    </location>
</feature>
<evidence type="ECO:0000313" key="8">
    <source>
        <dbReference type="EMBL" id="EPY24381.1"/>
    </source>
</evidence>
<evidence type="ECO:0000256" key="3">
    <source>
        <dbReference type="ARBA" id="ARBA00022448"/>
    </source>
</evidence>
<dbReference type="InterPro" id="IPR036259">
    <property type="entry name" value="MFS_trans_sf"/>
</dbReference>
<dbReference type="Pfam" id="PF03092">
    <property type="entry name" value="BT1"/>
    <property type="match status" value="1"/>
</dbReference>
<comment type="caution">
    <text evidence="8">The sequence shown here is derived from an EMBL/GenBank/DDBJ whole genome shotgun (WGS) entry which is preliminary data.</text>
</comment>
<keyword evidence="5 7" id="KW-1133">Transmembrane helix</keyword>
<comment type="similarity">
    <text evidence="2">Belongs to the major facilitator superfamily. Folate-biopterin transporter (TC 2.A.71) family.</text>
</comment>
<feature type="transmembrane region" description="Helical" evidence="7">
    <location>
        <begin position="224"/>
        <end position="246"/>
    </location>
</feature>
<feature type="transmembrane region" description="Helical" evidence="7">
    <location>
        <begin position="393"/>
        <end position="418"/>
    </location>
</feature>
<dbReference type="AlphaFoldDB" id="S9VBG9"/>
<keyword evidence="9" id="KW-1185">Reference proteome</keyword>
<dbReference type="Gene3D" id="1.20.1250.20">
    <property type="entry name" value="MFS general substrate transporter like domains"/>
    <property type="match status" value="1"/>
</dbReference>
<dbReference type="Proteomes" id="UP000015354">
    <property type="component" value="Unassembled WGS sequence"/>
</dbReference>
<evidence type="ECO:0000256" key="2">
    <source>
        <dbReference type="ARBA" id="ARBA00007015"/>
    </source>
</evidence>
<feature type="transmembrane region" description="Helical" evidence="7">
    <location>
        <begin position="465"/>
        <end position="487"/>
    </location>
</feature>
<dbReference type="SUPFAM" id="SSF103473">
    <property type="entry name" value="MFS general substrate transporter"/>
    <property type="match status" value="1"/>
</dbReference>
<proteinExistence type="inferred from homology"/>
<keyword evidence="3" id="KW-0813">Transport</keyword>
<dbReference type="InterPro" id="IPR039309">
    <property type="entry name" value="BT1"/>
</dbReference>
<protein>
    <submittedName>
        <fullName evidence="8">Folate/biopterin transporter</fullName>
    </submittedName>
</protein>
<feature type="transmembrane region" description="Helical" evidence="7">
    <location>
        <begin position="424"/>
        <end position="445"/>
    </location>
</feature>
<feature type="transmembrane region" description="Helical" evidence="7">
    <location>
        <begin position="499"/>
        <end position="521"/>
    </location>
</feature>
<keyword evidence="4 7" id="KW-0812">Transmembrane</keyword>
<dbReference type="PANTHER" id="PTHR31585">
    <property type="entry name" value="FOLATE-BIOPTERIN TRANSPORTER 1, CHLOROPLASTIC"/>
    <property type="match status" value="1"/>
</dbReference>
<evidence type="ECO:0000256" key="4">
    <source>
        <dbReference type="ARBA" id="ARBA00022692"/>
    </source>
</evidence>
<keyword evidence="6 7" id="KW-0472">Membrane</keyword>
<evidence type="ECO:0000256" key="7">
    <source>
        <dbReference type="SAM" id="Phobius"/>
    </source>
</evidence>
<dbReference type="EMBL" id="ATMH01007209">
    <property type="protein sequence ID" value="EPY24381.1"/>
    <property type="molecule type" value="Genomic_DNA"/>
</dbReference>
<feature type="transmembrane region" description="Helical" evidence="7">
    <location>
        <begin position="258"/>
        <end position="277"/>
    </location>
</feature>
<feature type="transmembrane region" description="Helical" evidence="7">
    <location>
        <begin position="88"/>
        <end position="112"/>
    </location>
</feature>
<organism evidence="8 9">
    <name type="scientific">Strigomonas culicis</name>
    <dbReference type="NCBI Taxonomy" id="28005"/>
    <lineage>
        <taxon>Eukaryota</taxon>
        <taxon>Discoba</taxon>
        <taxon>Euglenozoa</taxon>
        <taxon>Kinetoplastea</taxon>
        <taxon>Metakinetoplastina</taxon>
        <taxon>Trypanosomatida</taxon>
        <taxon>Trypanosomatidae</taxon>
        <taxon>Strigomonadinae</taxon>
        <taxon>Strigomonas</taxon>
    </lineage>
</organism>
<evidence type="ECO:0000313" key="9">
    <source>
        <dbReference type="Proteomes" id="UP000015354"/>
    </source>
</evidence>
<dbReference type="PANTHER" id="PTHR31585:SF0">
    <property type="entry name" value="FOLATE-BIOPTERIN TRANSPORTER 1, CHLOROPLASTIC"/>
    <property type="match status" value="1"/>
</dbReference>
<sequence length="545" mass="59583">MNRVLSSDELMTRTANEKHACVDVPLPQLLEQGAIPSAATGKASRRAREGTSGVFYSTVGGTDEEAAVLGVHPLEEPVPHYAAPAPPLMVLVLLLLSALAQGFSSTALTFFIRQDLGFDPVHEMRYWAYVGIMAFFQPVLGWVSDVFVVCGEKRRPLFILCVGVNTAIFFFYYLFPKVTADYRVFLCLSLLSQCMTMGTYIPLNGILVEVGRHDAETAEQSTARLGAIMSVAMVWRSVGSLGASLLHLLLVRVCSNRSLLLVVCIQLTLVILVMLWVPTALFAPGSAPQHHVVQRVRAGWGQFRRSCNPRNLRSDGFVFFFVLCFVFVYTTMPDGSTSYMNYTFSAFSLSSGVLSLSSTCGSIGSIVGAYVFSVWMKRRAAQEERGKTPTSMFTIFFLGSVAWAFGYVTNLLLCTGFVTDVLHIAPAVYIPVDSFFVSMFVRFAFMPTLTMAAEHAPKHLEATTFEVFSVVCIVGGTCSALLTSVIAEALGITKENYGPLSTLIVLSIICKLLPIPIAYILPKRDAAEESTDVVVEREEVVDGEA</sequence>
<evidence type="ECO:0000256" key="5">
    <source>
        <dbReference type="ARBA" id="ARBA00022989"/>
    </source>
</evidence>
<feature type="transmembrane region" description="Helical" evidence="7">
    <location>
        <begin position="127"/>
        <end position="150"/>
    </location>
</feature>
<dbReference type="OrthoDB" id="754047at2759"/>
<feature type="transmembrane region" description="Helical" evidence="7">
    <location>
        <begin position="352"/>
        <end position="372"/>
    </location>
</feature>
<accession>S9VBG9</accession>
<comment type="subcellular location">
    <subcellularLocation>
        <location evidence="1">Membrane</location>
        <topology evidence="1">Multi-pass membrane protein</topology>
    </subcellularLocation>
</comment>
<evidence type="ECO:0000256" key="6">
    <source>
        <dbReference type="ARBA" id="ARBA00023136"/>
    </source>
</evidence>
<dbReference type="GO" id="GO:0016020">
    <property type="term" value="C:membrane"/>
    <property type="evidence" value="ECO:0007669"/>
    <property type="project" value="UniProtKB-SubCell"/>
</dbReference>
<evidence type="ECO:0000256" key="1">
    <source>
        <dbReference type="ARBA" id="ARBA00004141"/>
    </source>
</evidence>
<gene>
    <name evidence="8" type="ORF">STCU_07209</name>
</gene>
<feature type="transmembrane region" description="Helical" evidence="7">
    <location>
        <begin position="312"/>
        <end position="332"/>
    </location>
</feature>
<name>S9VBG9_9TRYP</name>
<feature type="transmembrane region" description="Helical" evidence="7">
    <location>
        <begin position="182"/>
        <end position="203"/>
    </location>
</feature>
<reference evidence="8 9" key="1">
    <citation type="journal article" date="2013" name="PLoS ONE">
        <title>Predicting the Proteins of Angomonas deanei, Strigomonas culicis and Their Respective Endosymbionts Reveals New Aspects of the Trypanosomatidae Family.</title>
        <authorList>
            <person name="Motta M.C."/>
            <person name="Martins A.C."/>
            <person name="de Souza S.S."/>
            <person name="Catta-Preta C.M."/>
            <person name="Silva R."/>
            <person name="Klein C.C."/>
            <person name="de Almeida L.G."/>
            <person name="de Lima Cunha O."/>
            <person name="Ciapina L.P."/>
            <person name="Brocchi M."/>
            <person name="Colabardini A.C."/>
            <person name="de Araujo Lima B."/>
            <person name="Machado C.R."/>
            <person name="de Almeida Soares C.M."/>
            <person name="Probst C.M."/>
            <person name="de Menezes C.B."/>
            <person name="Thompson C.E."/>
            <person name="Bartholomeu D.C."/>
            <person name="Gradia D.F."/>
            <person name="Pavoni D.P."/>
            <person name="Grisard E.C."/>
            <person name="Fantinatti-Garboggini F."/>
            <person name="Marchini F.K."/>
            <person name="Rodrigues-Luiz G.F."/>
            <person name="Wagner G."/>
            <person name="Goldman G.H."/>
            <person name="Fietto J.L."/>
            <person name="Elias M.C."/>
            <person name="Goldman M.H."/>
            <person name="Sagot M.F."/>
            <person name="Pereira M."/>
            <person name="Stoco P.H."/>
            <person name="de Mendonca-Neto R.P."/>
            <person name="Teixeira S.M."/>
            <person name="Maciel T.E."/>
            <person name="de Oliveira Mendes T.A."/>
            <person name="Urmenyi T.P."/>
            <person name="de Souza W."/>
            <person name="Schenkman S."/>
            <person name="de Vasconcelos A.T."/>
        </authorList>
    </citation>
    <scope>NUCLEOTIDE SEQUENCE [LARGE SCALE GENOMIC DNA]</scope>
</reference>